<evidence type="ECO:0000256" key="3">
    <source>
        <dbReference type="ARBA" id="ARBA00022519"/>
    </source>
</evidence>
<evidence type="ECO:0000256" key="7">
    <source>
        <dbReference type="ARBA" id="ARBA00034125"/>
    </source>
</evidence>
<accession>I6TB55</accession>
<keyword evidence="5 8" id="KW-1133">Transmembrane helix</keyword>
<sequence length="173" mass="18957">MWNLFIQFSFSFLATAAFAIITNVPRRALICCGLSGAFGWMIYWVCVDLGGTPAFGSLLGSLGVAFISDLFSKRLKMPVTIFNIPGMVPLVPGGLAYQAVRNLVTGSYQAAASYTVQAIMIAGAIALGLVLSEVFNHNIRNFKLKREAIFLKRKKEQLKTFINEKVTAKIIMP</sequence>
<dbReference type="KEGG" id="ehr:EHR_08025"/>
<evidence type="ECO:0000259" key="9">
    <source>
        <dbReference type="Pfam" id="PF12821"/>
    </source>
</evidence>
<keyword evidence="4 8" id="KW-0812">Transmembrane</keyword>
<dbReference type="GO" id="GO:0005886">
    <property type="term" value="C:plasma membrane"/>
    <property type="evidence" value="ECO:0007669"/>
    <property type="project" value="UniProtKB-SubCell"/>
</dbReference>
<comment type="subcellular location">
    <subcellularLocation>
        <location evidence="1">Cell membrane</location>
        <topology evidence="1">Multi-pass membrane protein</topology>
    </subcellularLocation>
</comment>
<evidence type="ECO:0000313" key="11">
    <source>
        <dbReference type="Proteomes" id="UP000002895"/>
    </source>
</evidence>
<feature type="transmembrane region" description="Helical" evidence="8">
    <location>
        <begin position="112"/>
        <end position="135"/>
    </location>
</feature>
<dbReference type="PANTHER" id="PTHR34390">
    <property type="entry name" value="UPF0442 PROTEIN YJJB-RELATED"/>
    <property type="match status" value="1"/>
</dbReference>
<gene>
    <name evidence="10" type="ordered locus">EHR_08025</name>
</gene>
<keyword evidence="3" id="KW-0997">Cell inner membrane</keyword>
<protein>
    <recommendedName>
        <fullName evidence="9">Threonine/Serine exporter ThrE domain-containing protein</fullName>
    </recommendedName>
</protein>
<organism evidence="10 11">
    <name type="scientific">Enterococcus hirae (strain ATCC 9790 / DSM 20160 / JCM 8729 / LMG 6399 / NBRC 3181 / NCIMB 6459 / NCDO 1258 / NCTC 12367 / WDCM 00089 / R)</name>
    <dbReference type="NCBI Taxonomy" id="768486"/>
    <lineage>
        <taxon>Bacteria</taxon>
        <taxon>Bacillati</taxon>
        <taxon>Bacillota</taxon>
        <taxon>Bacilli</taxon>
        <taxon>Lactobacillales</taxon>
        <taxon>Enterococcaceae</taxon>
        <taxon>Enterococcus</taxon>
    </lineage>
</organism>
<dbReference type="RefSeq" id="WP_014834491.1">
    <property type="nucleotide sequence ID" value="NC_018081.1"/>
</dbReference>
<keyword evidence="6 8" id="KW-0472">Membrane</keyword>
<evidence type="ECO:0000256" key="2">
    <source>
        <dbReference type="ARBA" id="ARBA00022475"/>
    </source>
</evidence>
<dbReference type="GO" id="GO:0015744">
    <property type="term" value="P:succinate transport"/>
    <property type="evidence" value="ECO:0007669"/>
    <property type="project" value="TreeGrafter"/>
</dbReference>
<feature type="transmembrane region" description="Helical" evidence="8">
    <location>
        <begin position="38"/>
        <end position="67"/>
    </location>
</feature>
<evidence type="ECO:0000313" key="10">
    <source>
        <dbReference type="EMBL" id="AFM70539.1"/>
    </source>
</evidence>
<dbReference type="Proteomes" id="UP000002895">
    <property type="component" value="Chromosome"/>
</dbReference>
<dbReference type="PATRIC" id="fig|768486.3.peg.1533"/>
<feature type="domain" description="Threonine/Serine exporter ThrE" evidence="9">
    <location>
        <begin position="7"/>
        <end position="134"/>
    </location>
</feature>
<evidence type="ECO:0000256" key="1">
    <source>
        <dbReference type="ARBA" id="ARBA00004651"/>
    </source>
</evidence>
<dbReference type="PANTHER" id="PTHR34390:SF1">
    <property type="entry name" value="SUCCINATE TRANSPORTER SUBUNIT YJJB-RELATED"/>
    <property type="match status" value="1"/>
</dbReference>
<proteinExistence type="inferred from homology"/>
<dbReference type="InterPro" id="IPR050539">
    <property type="entry name" value="ThrE_Dicarb/AminoAcid_Exp"/>
</dbReference>
<reference evidence="10 11" key="1">
    <citation type="journal article" date="2012" name="J. Bacteriol.">
        <title>Genome sequence of Enterococcus hirae (Streptococcus faecalis) ATCC 9790, a model organism for the study of ion transport, bioenergetics, and copper homeostasis.</title>
        <authorList>
            <person name="Gaechter T."/>
            <person name="Wunderlin C."/>
            <person name="Schmidheini T."/>
            <person name="Solioz M."/>
        </authorList>
    </citation>
    <scope>NUCLEOTIDE SEQUENCE [LARGE SCALE GENOMIC DNA]</scope>
    <source>
        <strain evidence="11">ATCC 9790 / DSM 20160 / JCM 8729 / LMG 6399 / NBRC 3181 / NCIMB 6459 / NCDO 1258 / NCTC 12367 / WDCM 00089 / R</strain>
    </source>
</reference>
<dbReference type="EMBL" id="CP003504">
    <property type="protein sequence ID" value="AFM70539.1"/>
    <property type="molecule type" value="Genomic_DNA"/>
</dbReference>
<evidence type="ECO:0000256" key="8">
    <source>
        <dbReference type="SAM" id="Phobius"/>
    </source>
</evidence>
<dbReference type="AlphaFoldDB" id="I6TB55"/>
<name>I6TB55_ENTHA</name>
<evidence type="ECO:0000256" key="6">
    <source>
        <dbReference type="ARBA" id="ARBA00023136"/>
    </source>
</evidence>
<evidence type="ECO:0000256" key="5">
    <source>
        <dbReference type="ARBA" id="ARBA00022989"/>
    </source>
</evidence>
<comment type="similarity">
    <text evidence="7">Belongs to the ThrE exporter (TC 2.A.79) family.</text>
</comment>
<feature type="transmembrane region" description="Helical" evidence="8">
    <location>
        <begin position="79"/>
        <end position="100"/>
    </location>
</feature>
<evidence type="ECO:0000256" key="4">
    <source>
        <dbReference type="ARBA" id="ARBA00022692"/>
    </source>
</evidence>
<keyword evidence="2" id="KW-1003">Cell membrane</keyword>
<dbReference type="Pfam" id="PF12821">
    <property type="entry name" value="ThrE_2"/>
    <property type="match status" value="1"/>
</dbReference>
<dbReference type="eggNOG" id="COG3610">
    <property type="taxonomic scope" value="Bacteria"/>
</dbReference>
<dbReference type="HOGENOM" id="CLU_117642_3_0_9"/>
<keyword evidence="11" id="KW-1185">Reference proteome</keyword>
<dbReference type="InterPro" id="IPR024528">
    <property type="entry name" value="ThrE_2"/>
</dbReference>